<keyword evidence="6" id="KW-1185">Reference proteome</keyword>
<dbReference type="NCBIfam" id="NF033520">
    <property type="entry name" value="transpos_IS982"/>
    <property type="match status" value="1"/>
</dbReference>
<dbReference type="KEGG" id="pej:FYC62_10925"/>
<dbReference type="KEGG" id="pej:FYC62_11270"/>
<proteinExistence type="predicted"/>
<name>A0A5C0VJ52_9SPHI</name>
<reference evidence="3 6" key="1">
    <citation type="submission" date="2019-08" db="EMBL/GenBank/DDBJ databases">
        <title>Pedobacter sp. nov., isolated from Han river, South Korea.</title>
        <authorList>
            <person name="Lee D.-H."/>
            <person name="Kim Y.-S."/>
            <person name="Hwang E.-M."/>
            <person name="Le Tran T.C."/>
            <person name="Cha C.-J."/>
        </authorList>
    </citation>
    <scope>NUCLEOTIDE SEQUENCE [LARGE SCALE GENOMIC DNA]</scope>
    <source>
        <strain evidence="3 6">CJ43</strain>
    </source>
</reference>
<dbReference type="Pfam" id="PF13612">
    <property type="entry name" value="DDE_Tnp_1_3"/>
    <property type="match status" value="1"/>
</dbReference>
<evidence type="ECO:0000313" key="6">
    <source>
        <dbReference type="Proteomes" id="UP000323653"/>
    </source>
</evidence>
<dbReference type="KEGG" id="pej:FYC62_12755"/>
<feature type="domain" description="Transposase DDE" evidence="1">
    <location>
        <begin position="107"/>
        <end position="261"/>
    </location>
</feature>
<sequence>MNITIDKVTEIFYLTDEFCNHFTANISSFRIGNIPKRKPLMSDSEVITLMVLFHSGSFRNMKHFYQQYVQKHLLSEFPQTVSYNRFTELMQSAVLPMTIFLKTMCLGECTGISFVDSTPIRVCKNKRIKRNRVFKDIATVGKSTMGYFFGFKLHLIINDKGEILNFVITQGNVDDREPLKNERFIQAVKGKLYADKGYLSKELTHMLFVDGLHLITNIRNNMKNCLMELKDKIMLRKRSVIETINDELKNMCQIEHSRHRSFGNFLTNILSGLIAYSFFPKKPAIKYEVQKTSQVSLFL</sequence>
<organism evidence="3 6">
    <name type="scientific">Pedobacter aquae</name>
    <dbReference type="NCBI Taxonomy" id="2605747"/>
    <lineage>
        <taxon>Bacteria</taxon>
        <taxon>Pseudomonadati</taxon>
        <taxon>Bacteroidota</taxon>
        <taxon>Sphingobacteriia</taxon>
        <taxon>Sphingobacteriales</taxon>
        <taxon>Sphingobacteriaceae</taxon>
        <taxon>Pedobacter</taxon>
    </lineage>
</organism>
<evidence type="ECO:0000313" key="2">
    <source>
        <dbReference type="EMBL" id="QEK50820.1"/>
    </source>
</evidence>
<dbReference type="Proteomes" id="UP000323653">
    <property type="component" value="Chromosome"/>
</dbReference>
<gene>
    <name evidence="2" type="ORF">FYC62_03390</name>
    <name evidence="3" type="ORF">FYC62_10925</name>
    <name evidence="4" type="ORF">FYC62_11270</name>
    <name evidence="5" type="ORF">FYC62_12755</name>
</gene>
<dbReference type="EMBL" id="CP043329">
    <property type="protein sequence ID" value="QEK52426.1"/>
    <property type="molecule type" value="Genomic_DNA"/>
</dbReference>
<accession>A0A5C0VJ52</accession>
<evidence type="ECO:0000259" key="1">
    <source>
        <dbReference type="Pfam" id="PF13612"/>
    </source>
</evidence>
<dbReference type="AlphaFoldDB" id="A0A5C0VJ52"/>
<protein>
    <submittedName>
        <fullName evidence="3">IS982 family transposase</fullName>
    </submittedName>
</protein>
<dbReference type="EMBL" id="CP043329">
    <property type="protein sequence ID" value="QEK50820.1"/>
    <property type="molecule type" value="Genomic_DNA"/>
</dbReference>
<dbReference type="KEGG" id="pej:FYC62_03390"/>
<dbReference type="RefSeq" id="WP_149073919.1">
    <property type="nucleotide sequence ID" value="NZ_CP043329.1"/>
</dbReference>
<evidence type="ECO:0000313" key="3">
    <source>
        <dbReference type="EMBL" id="QEK52099.1"/>
    </source>
</evidence>
<dbReference type="InterPro" id="IPR025668">
    <property type="entry name" value="Tnp_DDE_dom"/>
</dbReference>
<dbReference type="EMBL" id="CP043329">
    <property type="protein sequence ID" value="QEK52099.1"/>
    <property type="molecule type" value="Genomic_DNA"/>
</dbReference>
<evidence type="ECO:0000313" key="4">
    <source>
        <dbReference type="EMBL" id="QEK52152.1"/>
    </source>
</evidence>
<dbReference type="EMBL" id="CP043329">
    <property type="protein sequence ID" value="QEK52152.1"/>
    <property type="molecule type" value="Genomic_DNA"/>
</dbReference>
<evidence type="ECO:0000313" key="5">
    <source>
        <dbReference type="EMBL" id="QEK52426.1"/>
    </source>
</evidence>